<dbReference type="InterPro" id="IPR013187">
    <property type="entry name" value="F-box-assoc_dom_typ3"/>
</dbReference>
<evidence type="ECO:0000313" key="4">
    <source>
        <dbReference type="Proteomes" id="UP000467841"/>
    </source>
</evidence>
<evidence type="ECO:0000259" key="2">
    <source>
        <dbReference type="SMART" id="SM00256"/>
    </source>
</evidence>
<name>A0A6D2HMT3_9BRAS</name>
<keyword evidence="4" id="KW-1185">Reference proteome</keyword>
<dbReference type="EMBL" id="CACVBM020000333">
    <property type="protein sequence ID" value="CAA7017869.1"/>
    <property type="molecule type" value="Genomic_DNA"/>
</dbReference>
<dbReference type="Pfam" id="PF08268">
    <property type="entry name" value="FBA_3"/>
    <property type="match status" value="1"/>
</dbReference>
<dbReference type="AlphaFoldDB" id="A0A6D2HMT3"/>
<dbReference type="Proteomes" id="UP000467841">
    <property type="component" value="Unassembled WGS sequence"/>
</dbReference>
<dbReference type="OrthoDB" id="1040490at2759"/>
<dbReference type="Pfam" id="PF00646">
    <property type="entry name" value="F-box"/>
    <property type="match status" value="1"/>
</dbReference>
<feature type="domain" description="F-box" evidence="2">
    <location>
        <begin position="27"/>
        <end position="66"/>
    </location>
</feature>
<gene>
    <name evidence="3" type="ORF">MERR_LOCUS5104</name>
</gene>
<evidence type="ECO:0000313" key="3">
    <source>
        <dbReference type="EMBL" id="CAA7017869.1"/>
    </source>
</evidence>
<accession>A0A6D2HMT3</accession>
<protein>
    <recommendedName>
        <fullName evidence="2">F-box domain-containing protein</fullName>
    </recommendedName>
</protein>
<dbReference type="InterPro" id="IPR001810">
    <property type="entry name" value="F-box_dom"/>
</dbReference>
<proteinExistence type="predicted"/>
<dbReference type="PANTHER" id="PTHR31111:SF119">
    <property type="entry name" value="F-BOX DOMAIN-CONTAINING PROTEIN"/>
    <property type="match status" value="1"/>
</dbReference>
<dbReference type="PANTHER" id="PTHR31111">
    <property type="entry name" value="BNAA05G37150D PROTEIN-RELATED"/>
    <property type="match status" value="1"/>
</dbReference>
<evidence type="ECO:0000256" key="1">
    <source>
        <dbReference type="SAM" id="MobiDB-lite"/>
    </source>
</evidence>
<dbReference type="SMART" id="SM00256">
    <property type="entry name" value="FBOX"/>
    <property type="match status" value="1"/>
</dbReference>
<dbReference type="CDD" id="cd22157">
    <property type="entry name" value="F-box_AtFBW1-like"/>
    <property type="match status" value="1"/>
</dbReference>
<comment type="caution">
    <text evidence="3">The sequence shown here is derived from an EMBL/GenBank/DDBJ whole genome shotgun (WGS) entry which is preliminary data.</text>
</comment>
<sequence>MEQQETKTREGKRRSRESTQSKSTPSFPPDLTREILSRLPAKSAVRFRCVSKLWSTITTDPYFISSFGAHSSTRQTILLFFKKDDNLFVSSIPQHTKDWDKAHSSSLPIDLYHMKLPGYGFEYLTESVHGLICVEHSENPLVWNPSMRSFFAIPYPNKHVSWKKVTLFLGYDPIEGKHKVVCVRYKKISYVCRVLTLGSAQESWRTVKTNYKHRARSYTYGRCINGVIYYIAADECNSSDYVIMSFDVRSEKFNMIKLPWDFLDANFLDPVLINYEGRLACTEDDGYIIRRNNKRRLWILEDAERHKWSSQDCLSPSDIYSLRIPFKLSGATPAGELIYVPTSFDKSYYIIYFDPVKNSSRRFEFKGMDGSESWSGPHTFHAFPNHIESLVSIAERLGLIEGIRFSNDGPAIHHLLFADDSLFICKANDQQCYALKGILKIYGEATGQAVNPAKSSITFGAKINEQQKSRIKSNLGISKEGGTGTYLGLPKCFSGSPIGLLEHYLREAKRLF</sequence>
<dbReference type="Gene3D" id="1.20.1280.50">
    <property type="match status" value="1"/>
</dbReference>
<dbReference type="InterPro" id="IPR036047">
    <property type="entry name" value="F-box-like_dom_sf"/>
</dbReference>
<organism evidence="3 4">
    <name type="scientific">Microthlaspi erraticum</name>
    <dbReference type="NCBI Taxonomy" id="1685480"/>
    <lineage>
        <taxon>Eukaryota</taxon>
        <taxon>Viridiplantae</taxon>
        <taxon>Streptophyta</taxon>
        <taxon>Embryophyta</taxon>
        <taxon>Tracheophyta</taxon>
        <taxon>Spermatophyta</taxon>
        <taxon>Magnoliopsida</taxon>
        <taxon>eudicotyledons</taxon>
        <taxon>Gunneridae</taxon>
        <taxon>Pentapetalae</taxon>
        <taxon>rosids</taxon>
        <taxon>malvids</taxon>
        <taxon>Brassicales</taxon>
        <taxon>Brassicaceae</taxon>
        <taxon>Coluteocarpeae</taxon>
        <taxon>Microthlaspi</taxon>
    </lineage>
</organism>
<reference evidence="3" key="1">
    <citation type="submission" date="2020-01" db="EMBL/GenBank/DDBJ databases">
        <authorList>
            <person name="Mishra B."/>
        </authorList>
    </citation>
    <scope>NUCLEOTIDE SEQUENCE [LARGE SCALE GENOMIC DNA]</scope>
</reference>
<dbReference type="SUPFAM" id="SSF81383">
    <property type="entry name" value="F-box domain"/>
    <property type="match status" value="1"/>
</dbReference>
<dbReference type="NCBIfam" id="TIGR01640">
    <property type="entry name" value="F_box_assoc_1"/>
    <property type="match status" value="1"/>
</dbReference>
<feature type="region of interest" description="Disordered" evidence="1">
    <location>
        <begin position="1"/>
        <end position="31"/>
    </location>
</feature>
<dbReference type="InterPro" id="IPR017451">
    <property type="entry name" value="F-box-assoc_interact_dom"/>
</dbReference>